<dbReference type="STRING" id="77586.A0A0D9XQ92"/>
<organism evidence="2 3">
    <name type="scientific">Leersia perrieri</name>
    <dbReference type="NCBI Taxonomy" id="77586"/>
    <lineage>
        <taxon>Eukaryota</taxon>
        <taxon>Viridiplantae</taxon>
        <taxon>Streptophyta</taxon>
        <taxon>Embryophyta</taxon>
        <taxon>Tracheophyta</taxon>
        <taxon>Spermatophyta</taxon>
        <taxon>Magnoliopsida</taxon>
        <taxon>Liliopsida</taxon>
        <taxon>Poales</taxon>
        <taxon>Poaceae</taxon>
        <taxon>BOP clade</taxon>
        <taxon>Oryzoideae</taxon>
        <taxon>Oryzeae</taxon>
        <taxon>Oryzinae</taxon>
        <taxon>Leersia</taxon>
    </lineage>
</organism>
<dbReference type="InterPro" id="IPR053197">
    <property type="entry name" value="F-box_SCFL_complex_component"/>
</dbReference>
<dbReference type="SUPFAM" id="SSF52058">
    <property type="entry name" value="L domain-like"/>
    <property type="match status" value="1"/>
</dbReference>
<dbReference type="Proteomes" id="UP000032180">
    <property type="component" value="Chromosome 11"/>
</dbReference>
<protein>
    <recommendedName>
        <fullName evidence="4">FBD domain-containing protein</fullName>
    </recommendedName>
</protein>
<sequence>MVWFMYALMCQVQVLIINNSMCTRIEMDDGFSLVSWHLTELDLSGLVFNKCFLDFSSCPALEHIHFSARCCFVSVKKILSQSVKYVSFDYPEFSEHHRTHIYAPNLITLHLDDCWGRHLSDPTRIVMTGVIRLTLATVKMKTAMVVMRIFRSDLRWCPLFSKSKYLLLNEWCVAFNFWALACIMEHSPVLVKLILQISKETAPMINTVENGNALVKPAAISKHLKVVKVHCKEVDEGVCKIVKFLSTLGIQVIIKRTDRSAKLSRIGIQVEVLMKAPLDEVLKFGLKS</sequence>
<evidence type="ECO:0000256" key="1">
    <source>
        <dbReference type="SAM" id="SignalP"/>
    </source>
</evidence>
<reference evidence="2" key="3">
    <citation type="submission" date="2015-04" db="UniProtKB">
        <authorList>
            <consortium name="EnsemblPlants"/>
        </authorList>
    </citation>
    <scope>IDENTIFICATION</scope>
</reference>
<evidence type="ECO:0000313" key="3">
    <source>
        <dbReference type="Proteomes" id="UP000032180"/>
    </source>
</evidence>
<dbReference type="Gramene" id="LPERR11G05800.1">
    <property type="protein sequence ID" value="LPERR11G05800.1"/>
    <property type="gene ID" value="LPERR11G05800"/>
</dbReference>
<feature type="chain" id="PRO_5002350566" description="FBD domain-containing protein" evidence="1">
    <location>
        <begin position="23"/>
        <end position="288"/>
    </location>
</feature>
<dbReference type="AlphaFoldDB" id="A0A0D9XQ92"/>
<reference evidence="2 3" key="1">
    <citation type="submission" date="2012-08" db="EMBL/GenBank/DDBJ databases">
        <title>Oryza genome evolution.</title>
        <authorList>
            <person name="Wing R.A."/>
        </authorList>
    </citation>
    <scope>NUCLEOTIDE SEQUENCE</scope>
</reference>
<keyword evidence="1" id="KW-0732">Signal</keyword>
<evidence type="ECO:0008006" key="4">
    <source>
        <dbReference type="Google" id="ProtNLM"/>
    </source>
</evidence>
<dbReference type="PANTHER" id="PTHR34223:SF88">
    <property type="entry name" value="OS11G0200950 PROTEIN"/>
    <property type="match status" value="1"/>
</dbReference>
<reference evidence="3" key="2">
    <citation type="submission" date="2013-12" db="EMBL/GenBank/DDBJ databases">
        <authorList>
            <person name="Yu Y."/>
            <person name="Lee S."/>
            <person name="de Baynast K."/>
            <person name="Wissotski M."/>
            <person name="Liu L."/>
            <person name="Talag J."/>
            <person name="Goicoechea J."/>
            <person name="Angelova A."/>
            <person name="Jetty R."/>
            <person name="Kudrna D."/>
            <person name="Golser W."/>
            <person name="Rivera L."/>
            <person name="Zhang J."/>
            <person name="Wing R."/>
        </authorList>
    </citation>
    <scope>NUCLEOTIDE SEQUENCE</scope>
</reference>
<keyword evidence="3" id="KW-1185">Reference proteome</keyword>
<dbReference type="EnsemblPlants" id="LPERR11G05800.1">
    <property type="protein sequence ID" value="LPERR11G05800.1"/>
    <property type="gene ID" value="LPERR11G05800"/>
</dbReference>
<dbReference type="PANTHER" id="PTHR34223">
    <property type="entry name" value="OS11G0201299 PROTEIN"/>
    <property type="match status" value="1"/>
</dbReference>
<accession>A0A0D9XQ92</accession>
<feature type="signal peptide" evidence="1">
    <location>
        <begin position="1"/>
        <end position="22"/>
    </location>
</feature>
<proteinExistence type="predicted"/>
<evidence type="ECO:0000313" key="2">
    <source>
        <dbReference type="EnsemblPlants" id="LPERR11G05800.1"/>
    </source>
</evidence>
<dbReference type="HOGENOM" id="CLU_003068_1_0_1"/>
<name>A0A0D9XQ92_9ORYZ</name>